<name>A0AAD5SH33_9FUNG</name>
<dbReference type="Gene3D" id="3.90.640.10">
    <property type="entry name" value="Actin, Chain A, domain 4"/>
    <property type="match status" value="1"/>
</dbReference>
<evidence type="ECO:0000313" key="4">
    <source>
        <dbReference type="Proteomes" id="UP001212841"/>
    </source>
</evidence>
<comment type="caution">
    <text evidence="3">The sequence shown here is derived from an EMBL/GenBank/DDBJ whole genome shotgun (WGS) entry which is preliminary data.</text>
</comment>
<dbReference type="SUPFAM" id="SSF53067">
    <property type="entry name" value="Actin-like ATPase domain"/>
    <property type="match status" value="2"/>
</dbReference>
<dbReference type="Proteomes" id="UP001212841">
    <property type="component" value="Unassembled WGS sequence"/>
</dbReference>
<reference evidence="3" key="1">
    <citation type="submission" date="2020-05" db="EMBL/GenBank/DDBJ databases">
        <title>Phylogenomic resolution of chytrid fungi.</title>
        <authorList>
            <person name="Stajich J.E."/>
            <person name="Amses K."/>
            <person name="Simmons R."/>
            <person name="Seto K."/>
            <person name="Myers J."/>
            <person name="Bonds A."/>
            <person name="Quandt C.A."/>
            <person name="Barry K."/>
            <person name="Liu P."/>
            <person name="Grigoriev I."/>
            <person name="Longcore J.E."/>
            <person name="James T.Y."/>
        </authorList>
    </citation>
    <scope>NUCLEOTIDE SEQUENCE</scope>
    <source>
        <strain evidence="3">JEL0318</strain>
    </source>
</reference>
<keyword evidence="4" id="KW-1185">Reference proteome</keyword>
<comment type="similarity">
    <text evidence="1">Belongs to the actin family.</text>
</comment>
<proteinExistence type="inferred from homology"/>
<dbReference type="AlphaFoldDB" id="A0AAD5SH33"/>
<dbReference type="EMBL" id="JADGJD010000146">
    <property type="protein sequence ID" value="KAJ3054299.1"/>
    <property type="molecule type" value="Genomic_DNA"/>
</dbReference>
<dbReference type="PROSITE" id="PS00432">
    <property type="entry name" value="ACTINS_2"/>
    <property type="match status" value="1"/>
</dbReference>
<protein>
    <submittedName>
        <fullName evidence="3">Actin-like 6A</fullName>
    </submittedName>
</protein>
<organism evidence="3 4">
    <name type="scientific">Rhizophlyctis rosea</name>
    <dbReference type="NCBI Taxonomy" id="64517"/>
    <lineage>
        <taxon>Eukaryota</taxon>
        <taxon>Fungi</taxon>
        <taxon>Fungi incertae sedis</taxon>
        <taxon>Chytridiomycota</taxon>
        <taxon>Chytridiomycota incertae sedis</taxon>
        <taxon>Chytridiomycetes</taxon>
        <taxon>Rhizophlyctidales</taxon>
        <taxon>Rhizophlyctidaceae</taxon>
        <taxon>Rhizophlyctis</taxon>
    </lineage>
</organism>
<evidence type="ECO:0000313" key="3">
    <source>
        <dbReference type="EMBL" id="KAJ3054299.1"/>
    </source>
</evidence>
<dbReference type="Gene3D" id="3.30.420.40">
    <property type="match status" value="2"/>
</dbReference>
<dbReference type="SMART" id="SM00268">
    <property type="entry name" value="ACTIN"/>
    <property type="match status" value="1"/>
</dbReference>
<dbReference type="FunFam" id="3.30.420.40:FF:000058">
    <property type="entry name" value="Putative actin-related protein 5"/>
    <property type="match status" value="1"/>
</dbReference>
<feature type="region of interest" description="Disordered" evidence="2">
    <location>
        <begin position="43"/>
        <end position="89"/>
    </location>
</feature>
<dbReference type="CDD" id="cd13395">
    <property type="entry name" value="ASKHA_NBD_Arp4_ACTL6-like"/>
    <property type="match status" value="1"/>
</dbReference>
<evidence type="ECO:0000256" key="2">
    <source>
        <dbReference type="SAM" id="MobiDB-lite"/>
    </source>
</evidence>
<dbReference type="Pfam" id="PF00022">
    <property type="entry name" value="Actin"/>
    <property type="match status" value="1"/>
</dbReference>
<dbReference type="FunFam" id="3.30.420.40:FF:000050">
    <property type="entry name" value="Actin, alpha skeletal muscle"/>
    <property type="match status" value="1"/>
</dbReference>
<dbReference type="InterPro" id="IPR004000">
    <property type="entry name" value="Actin"/>
</dbReference>
<dbReference type="InterPro" id="IPR043129">
    <property type="entry name" value="ATPase_NBD"/>
</dbReference>
<sequence length="460" mass="50799">MATITYGGDEVSALVFDLGSSLSKVGYAGEDCPKAVFPSWVGYPPPAPTDGDGDVTMGESADTDTRMPTGEDEEVEAQDKGKGKAGVGKERKKRYVGENEIYTWRENVELKNPFKDGLVEDWDALEALWDHAYFSRLRADPTEHALLFSEPAWNPSKNREKLLELAFEKYNVPAFYLARSAVLSAFAGGRSTCLVIESGAHTTSAVPVYDGYTLKKGIKYQPYGGDFLTEQALLYFKQSGVSVVPHYLVQSKTAVDAGQPSQYVPRERPNTTDSFHRVAVERVVNEFKETVCHVSEGAWNEPGLSARPMKSFEFPDGYNNAFGVMRFRIPEVLFNPAQFVIKDSKKAEDPSAPDLIPIHQLAQAAVNSCDIDLRSQLYSTVLMTGANTMIPGFADRLYNELSAAVPGMKIKMQAAGGSSERKFGPWIGGSILASLGTFHQLWVSKREYEEIGPSVERRLW</sequence>
<dbReference type="PANTHER" id="PTHR11937">
    <property type="entry name" value="ACTIN"/>
    <property type="match status" value="1"/>
</dbReference>
<accession>A0AAD5SH33</accession>
<evidence type="ECO:0000256" key="1">
    <source>
        <dbReference type="RuleBase" id="RU000487"/>
    </source>
</evidence>
<gene>
    <name evidence="3" type="primary">ACTL6A</name>
    <name evidence="3" type="ORF">HK097_002181</name>
</gene>
<dbReference type="InterPro" id="IPR004001">
    <property type="entry name" value="Actin_CS"/>
</dbReference>